<dbReference type="AlphaFoldDB" id="A0A388TF46"/>
<proteinExistence type="predicted"/>
<dbReference type="SUPFAM" id="SSF55729">
    <property type="entry name" value="Acyl-CoA N-acyltransferases (Nat)"/>
    <property type="match status" value="1"/>
</dbReference>
<accession>A0A388TF46</accession>
<keyword evidence="2" id="KW-0012">Acyltransferase</keyword>
<dbReference type="Pfam" id="PF00583">
    <property type="entry name" value="Acetyltransf_1"/>
    <property type="match status" value="1"/>
</dbReference>
<dbReference type="GO" id="GO:0016747">
    <property type="term" value="F:acyltransferase activity, transferring groups other than amino-acyl groups"/>
    <property type="evidence" value="ECO:0007669"/>
    <property type="project" value="InterPro"/>
</dbReference>
<name>A0A388TF46_TERA1</name>
<keyword evidence="3" id="KW-1185">Reference proteome</keyword>
<evidence type="ECO:0000313" key="2">
    <source>
        <dbReference type="EMBL" id="GBR75230.1"/>
    </source>
</evidence>
<comment type="caution">
    <text evidence="2">The sequence shown here is derived from an EMBL/GenBank/DDBJ whole genome shotgun (WGS) entry which is preliminary data.</text>
</comment>
<protein>
    <submittedName>
        <fullName evidence="2">Acyltransferase</fullName>
    </submittedName>
</protein>
<reference evidence="2 3" key="1">
    <citation type="journal article" date="2019" name="ISME J.">
        <title>Genome analyses of uncultured TG2/ZB3 bacteria in 'Margulisbacteria' specifically attached to ectosymbiotic spirochetes of protists in the termite gut.</title>
        <authorList>
            <person name="Utami Y.D."/>
            <person name="Kuwahara H."/>
            <person name="Igai K."/>
            <person name="Murakami T."/>
            <person name="Sugaya K."/>
            <person name="Morikawa T."/>
            <person name="Nagura Y."/>
            <person name="Yuki M."/>
            <person name="Deevong P."/>
            <person name="Inoue T."/>
            <person name="Kihara K."/>
            <person name="Lo N."/>
            <person name="Yamada A."/>
            <person name="Ohkuma M."/>
            <person name="Hongoh Y."/>
        </authorList>
    </citation>
    <scope>NUCLEOTIDE SEQUENCE [LARGE SCALE GENOMIC DNA]</scope>
    <source>
        <strain evidence="2">NkOx7-01</strain>
    </source>
</reference>
<keyword evidence="2" id="KW-0808">Transferase</keyword>
<dbReference type="Proteomes" id="UP000269352">
    <property type="component" value="Unassembled WGS sequence"/>
</dbReference>
<dbReference type="CDD" id="cd04301">
    <property type="entry name" value="NAT_SF"/>
    <property type="match status" value="1"/>
</dbReference>
<gene>
    <name evidence="2" type="ORF">NO1_2251</name>
</gene>
<feature type="domain" description="N-acetyltransferase" evidence="1">
    <location>
        <begin position="47"/>
        <end position="92"/>
    </location>
</feature>
<dbReference type="InterPro" id="IPR016181">
    <property type="entry name" value="Acyl_CoA_acyltransferase"/>
</dbReference>
<dbReference type="EMBL" id="BGZN01000202">
    <property type="protein sequence ID" value="GBR75230.1"/>
    <property type="molecule type" value="Genomic_DNA"/>
</dbReference>
<dbReference type="Gene3D" id="3.40.630.30">
    <property type="match status" value="1"/>
</dbReference>
<dbReference type="InterPro" id="IPR000182">
    <property type="entry name" value="GNAT_dom"/>
</dbReference>
<evidence type="ECO:0000313" key="3">
    <source>
        <dbReference type="Proteomes" id="UP000269352"/>
    </source>
</evidence>
<evidence type="ECO:0000259" key="1">
    <source>
        <dbReference type="Pfam" id="PF00583"/>
    </source>
</evidence>
<sequence length="150" mass="17048">MLTKLLAVTYEPASLALVCIHTDKIRRDQVYNICLAQQRIGRLEIGWVYSALKLDLINIQPDFRNKGIGTALLKYLLELAAANGRSSLIINTTQSLALLHIAEKLRPNCLCTVKTFYGNKPIRWQKDRLNAKHVYHVNLPVVSKAERTEH</sequence>
<organism evidence="2 3">
    <name type="scientific">Termititenax aidoneus</name>
    <dbReference type="NCBI Taxonomy" id="2218524"/>
    <lineage>
        <taxon>Bacteria</taxon>
        <taxon>Bacillati</taxon>
        <taxon>Candidatus Margulisiibacteriota</taxon>
        <taxon>Candidatus Termititenacia</taxon>
        <taxon>Candidatus Termititenacales</taxon>
        <taxon>Candidatus Termititenacaceae</taxon>
        <taxon>Candidatus Termititenax</taxon>
    </lineage>
</organism>